<organism evidence="1">
    <name type="scientific">marine metagenome</name>
    <dbReference type="NCBI Taxonomy" id="408172"/>
    <lineage>
        <taxon>unclassified sequences</taxon>
        <taxon>metagenomes</taxon>
        <taxon>ecological metagenomes</taxon>
    </lineage>
</organism>
<accession>A0A381X9V0</accession>
<dbReference type="EMBL" id="UINC01014432">
    <property type="protein sequence ID" value="SVA61545.1"/>
    <property type="molecule type" value="Genomic_DNA"/>
</dbReference>
<name>A0A381X9V0_9ZZZZ</name>
<dbReference type="AlphaFoldDB" id="A0A381X9V0"/>
<protein>
    <submittedName>
        <fullName evidence="1">Uncharacterized protein</fullName>
    </submittedName>
</protein>
<proteinExistence type="predicted"/>
<reference evidence="1" key="1">
    <citation type="submission" date="2018-05" db="EMBL/GenBank/DDBJ databases">
        <authorList>
            <person name="Lanie J.A."/>
            <person name="Ng W.-L."/>
            <person name="Kazmierczak K.M."/>
            <person name="Andrzejewski T.M."/>
            <person name="Davidsen T.M."/>
            <person name="Wayne K.J."/>
            <person name="Tettelin H."/>
            <person name="Glass J.I."/>
            <person name="Rusch D."/>
            <person name="Podicherti R."/>
            <person name="Tsui H.-C.T."/>
            <person name="Winkler M.E."/>
        </authorList>
    </citation>
    <scope>NUCLEOTIDE SEQUENCE</scope>
</reference>
<evidence type="ECO:0000313" key="1">
    <source>
        <dbReference type="EMBL" id="SVA61545.1"/>
    </source>
</evidence>
<gene>
    <name evidence="1" type="ORF">METZ01_LOCUS114399</name>
</gene>
<sequence>MIFRIILLLILCDASFCQTNTKKNIPDGLSRPYSLKEYSFLIMDTPHQLYSMRQYNKNYLSALRLVVTRSSEVLGPLRTNILHQLASLFLAPLTHEEGHRSVLTHLGIGSISKPFFNEKGAAYVMGVRDSELKTLRDNDLPNYIRLHTAGIESDYMLVDRIQTDVVFSKEDREHLMIEHLIRQLQLVGYYFTSMFPSMEPDIDEEKNELQRDIVGHDVYGAVRHLHRPTMEFYRYTRYKDLARDEKTFVTRAGYRSLLNLVDPFIFRILDRSLGSSFKVAMGLGYTMVPFGDMIEQKFWVRINDRTRLKLYVREYQNKENWFFAGGIALFDHSLSDRLYLNTALDVWDQPTELSFTGHGSELGGALNTMLKYVISRGEDGSGELFSFDIGLLVKSAGFLPEELYLEDVVHYRLGTTLWF</sequence>